<feature type="region of interest" description="Disordered" evidence="3">
    <location>
        <begin position="543"/>
        <end position="619"/>
    </location>
</feature>
<feature type="compositionally biased region" description="Polar residues" evidence="3">
    <location>
        <begin position="609"/>
        <end position="619"/>
    </location>
</feature>
<dbReference type="PANTHER" id="PTHR21694:SF18">
    <property type="entry name" value="COILED-COIL DOMAIN-CONTAINING PROTEIN 63"/>
    <property type="match status" value="1"/>
</dbReference>
<dbReference type="InterPro" id="IPR051876">
    <property type="entry name" value="ODA-DC/CCD"/>
</dbReference>
<feature type="coiled-coil region" evidence="2">
    <location>
        <begin position="60"/>
        <end position="105"/>
    </location>
</feature>
<evidence type="ECO:0000256" key="2">
    <source>
        <dbReference type="SAM" id="Coils"/>
    </source>
</evidence>
<evidence type="ECO:0000259" key="4">
    <source>
        <dbReference type="Pfam" id="PF21773"/>
    </source>
</evidence>
<accession>G0TZ53</accession>
<gene>
    <name evidence="5" type="ORF">TVY486_0705800</name>
</gene>
<organism evidence="5">
    <name type="scientific">Trypanosoma vivax (strain Y486)</name>
    <dbReference type="NCBI Taxonomy" id="1055687"/>
    <lineage>
        <taxon>Eukaryota</taxon>
        <taxon>Discoba</taxon>
        <taxon>Euglenozoa</taxon>
        <taxon>Kinetoplastea</taxon>
        <taxon>Metakinetoplastina</taxon>
        <taxon>Trypanosomatida</taxon>
        <taxon>Trypanosomatidae</taxon>
        <taxon>Trypanosoma</taxon>
        <taxon>Duttonella</taxon>
    </lineage>
</organism>
<reference evidence="5" key="1">
    <citation type="journal article" date="2012" name="Proc. Natl. Acad. Sci. U.S.A.">
        <title>Antigenic diversity is generated by distinct evolutionary mechanisms in African trypanosome species.</title>
        <authorList>
            <person name="Jackson A.P."/>
            <person name="Berry A."/>
            <person name="Aslett M."/>
            <person name="Allison H.C."/>
            <person name="Burton P."/>
            <person name="Vavrova-Anderson J."/>
            <person name="Brown R."/>
            <person name="Browne H."/>
            <person name="Corton N."/>
            <person name="Hauser H."/>
            <person name="Gamble J."/>
            <person name="Gilderthorp R."/>
            <person name="Marcello L."/>
            <person name="McQuillan J."/>
            <person name="Otto T.D."/>
            <person name="Quail M.A."/>
            <person name="Sanders M.J."/>
            <person name="van Tonder A."/>
            <person name="Ginger M.L."/>
            <person name="Field M.C."/>
            <person name="Barry J.D."/>
            <person name="Hertz-Fowler C."/>
            <person name="Berriman M."/>
        </authorList>
    </citation>
    <scope>NUCLEOTIDE SEQUENCE</scope>
    <source>
        <strain evidence="5">Y486</strain>
    </source>
</reference>
<evidence type="ECO:0000256" key="3">
    <source>
        <dbReference type="SAM" id="MobiDB-lite"/>
    </source>
</evidence>
<sequence>MSTTTTTTATVTYTGPAERPFLIFVVPPRKMQTKTVDKSSGETSRQHQAPVSHGNMDNAVEALRRRYVQAELQLRECEDRCRRDCARQEQELELIQFDNNKLKAKIEEIRMAENAVQVPGQHLLPQGGAEKTGGDSKLLKASSRNYRVARETVERARKELSELEAHLASARVRLHDLRTRQGRSRSAVRDSTAMMARRRQNIEEQVNVSRTQLRGLEAHIDSESERLSRLLESAKSLRHQIDVHITMQSQMDGLWHDRELEMAEVMKETSFLIEVCNVLVEERNECQQQLIELRRVAEADADAYEKVFNELVSVEERSKSQKTVLREGIDKLMCEVAVVVKAREAIEREVLSKLDSAGDVQAEAAVVDDDSNGVRRQLREFEEFLEYLINIVGTDELSQVEKYVSEENDYRFKLFDVLQYTQNKVAALQKERDDLLEKLNTTIKGTTEERVARDSVRDLQNKLSHIESETQQFEEEARQTCQILLSALAVVEKILIGTGCRTASGFSSISSGVPTRRALGEYFATIEQQIEAYMALWTSQKGQYSSSHPNRLPERPTAAPKVVESLPRCASDDVTLGTNTPSDARYSHAHKQGLGAEAVRQTEHDRRSASVSASQLTIS</sequence>
<dbReference type="VEuPathDB" id="TriTrypDB:TvY486_0705800"/>
<evidence type="ECO:0000256" key="1">
    <source>
        <dbReference type="ARBA" id="ARBA00023054"/>
    </source>
</evidence>
<evidence type="ECO:0000313" key="5">
    <source>
        <dbReference type="EMBL" id="CCC49256.1"/>
    </source>
</evidence>
<feature type="domain" description="ODAD1 central coiled coil region" evidence="4">
    <location>
        <begin position="212"/>
        <end position="502"/>
    </location>
</feature>
<proteinExistence type="predicted"/>
<feature type="region of interest" description="Disordered" evidence="3">
    <location>
        <begin position="32"/>
        <end position="53"/>
    </location>
</feature>
<feature type="coiled-coil region" evidence="2">
    <location>
        <begin position="139"/>
        <end position="240"/>
    </location>
</feature>
<dbReference type="InterPro" id="IPR049258">
    <property type="entry name" value="ODAD1_CC"/>
</dbReference>
<dbReference type="PANTHER" id="PTHR21694">
    <property type="entry name" value="COILED-COIL DOMAIN-CONTAINING PROTEIN 63"/>
    <property type="match status" value="1"/>
</dbReference>
<protein>
    <recommendedName>
        <fullName evidence="4">ODAD1 central coiled coil region domain-containing protein</fullName>
    </recommendedName>
</protein>
<keyword evidence="1 2" id="KW-0175">Coiled coil</keyword>
<feature type="coiled-coil region" evidence="2">
    <location>
        <begin position="418"/>
        <end position="476"/>
    </location>
</feature>
<dbReference type="Pfam" id="PF21773">
    <property type="entry name" value="ODAD1_CC"/>
    <property type="match status" value="1"/>
</dbReference>
<dbReference type="AlphaFoldDB" id="G0TZ53"/>
<name>G0TZ53_TRYVY</name>
<dbReference type="EMBL" id="HE573023">
    <property type="protein sequence ID" value="CCC49256.1"/>
    <property type="molecule type" value="Genomic_DNA"/>
</dbReference>